<name>A0A0C3NFZ7_PISTI</name>
<evidence type="ECO:0000313" key="2">
    <source>
        <dbReference type="EMBL" id="KIN94378.1"/>
    </source>
</evidence>
<accession>A0A0C3NFZ7</accession>
<protein>
    <submittedName>
        <fullName evidence="2">Uncharacterized protein</fullName>
    </submittedName>
</protein>
<dbReference type="Proteomes" id="UP000054217">
    <property type="component" value="Unassembled WGS sequence"/>
</dbReference>
<evidence type="ECO:0000256" key="1">
    <source>
        <dbReference type="SAM" id="MobiDB-lite"/>
    </source>
</evidence>
<feature type="compositionally biased region" description="Polar residues" evidence="1">
    <location>
        <begin position="62"/>
        <end position="74"/>
    </location>
</feature>
<dbReference type="EMBL" id="KN832101">
    <property type="protein sequence ID" value="KIN94378.1"/>
    <property type="molecule type" value="Genomic_DNA"/>
</dbReference>
<feature type="compositionally biased region" description="Acidic residues" evidence="1">
    <location>
        <begin position="1"/>
        <end position="14"/>
    </location>
</feature>
<gene>
    <name evidence="2" type="ORF">M404DRAFT_35148</name>
</gene>
<dbReference type="HOGENOM" id="CLU_1816571_0_0_1"/>
<evidence type="ECO:0000313" key="3">
    <source>
        <dbReference type="Proteomes" id="UP000054217"/>
    </source>
</evidence>
<keyword evidence="3" id="KW-1185">Reference proteome</keyword>
<proteinExistence type="predicted"/>
<reference evidence="2 3" key="1">
    <citation type="submission" date="2014-04" db="EMBL/GenBank/DDBJ databases">
        <authorList>
            <consortium name="DOE Joint Genome Institute"/>
            <person name="Kuo A."/>
            <person name="Kohler A."/>
            <person name="Costa M.D."/>
            <person name="Nagy L.G."/>
            <person name="Floudas D."/>
            <person name="Copeland A."/>
            <person name="Barry K.W."/>
            <person name="Cichocki N."/>
            <person name="Veneault-Fourrey C."/>
            <person name="LaButti K."/>
            <person name="Lindquist E.A."/>
            <person name="Lipzen A."/>
            <person name="Lundell T."/>
            <person name="Morin E."/>
            <person name="Murat C."/>
            <person name="Sun H."/>
            <person name="Tunlid A."/>
            <person name="Henrissat B."/>
            <person name="Grigoriev I.V."/>
            <person name="Hibbett D.S."/>
            <person name="Martin F."/>
            <person name="Nordberg H.P."/>
            <person name="Cantor M.N."/>
            <person name="Hua S.X."/>
        </authorList>
    </citation>
    <scope>NUCLEOTIDE SEQUENCE [LARGE SCALE GENOMIC DNA]</scope>
    <source>
        <strain evidence="2 3">Marx 270</strain>
    </source>
</reference>
<reference evidence="3" key="2">
    <citation type="submission" date="2015-01" db="EMBL/GenBank/DDBJ databases">
        <title>Evolutionary Origins and Diversification of the Mycorrhizal Mutualists.</title>
        <authorList>
            <consortium name="DOE Joint Genome Institute"/>
            <consortium name="Mycorrhizal Genomics Consortium"/>
            <person name="Kohler A."/>
            <person name="Kuo A."/>
            <person name="Nagy L.G."/>
            <person name="Floudas D."/>
            <person name="Copeland A."/>
            <person name="Barry K.W."/>
            <person name="Cichocki N."/>
            <person name="Veneault-Fourrey C."/>
            <person name="LaButti K."/>
            <person name="Lindquist E.A."/>
            <person name="Lipzen A."/>
            <person name="Lundell T."/>
            <person name="Morin E."/>
            <person name="Murat C."/>
            <person name="Riley R."/>
            <person name="Ohm R."/>
            <person name="Sun H."/>
            <person name="Tunlid A."/>
            <person name="Henrissat B."/>
            <person name="Grigoriev I.V."/>
            <person name="Hibbett D.S."/>
            <person name="Martin F."/>
        </authorList>
    </citation>
    <scope>NUCLEOTIDE SEQUENCE [LARGE SCALE GENOMIC DNA]</scope>
    <source>
        <strain evidence="3">Marx 270</strain>
    </source>
</reference>
<dbReference type="AlphaFoldDB" id="A0A0C3NFZ7"/>
<dbReference type="InParanoid" id="A0A0C3NFZ7"/>
<organism evidence="2 3">
    <name type="scientific">Pisolithus tinctorius Marx 270</name>
    <dbReference type="NCBI Taxonomy" id="870435"/>
    <lineage>
        <taxon>Eukaryota</taxon>
        <taxon>Fungi</taxon>
        <taxon>Dikarya</taxon>
        <taxon>Basidiomycota</taxon>
        <taxon>Agaricomycotina</taxon>
        <taxon>Agaricomycetes</taxon>
        <taxon>Agaricomycetidae</taxon>
        <taxon>Boletales</taxon>
        <taxon>Sclerodermatineae</taxon>
        <taxon>Pisolithaceae</taxon>
        <taxon>Pisolithus</taxon>
    </lineage>
</organism>
<sequence length="142" mass="15552">MSGEEEDDDTDVDKDEGSSSEPDNDKSDDNDGEMVAGLNDNKNLKPCHDVAIQTDSKETKEQATQASDPSLTQADDATLTVKCEPTLQDVENVKFSPCSATPCQVFKQHSPSEYFVTPLVPPVIVNKLAMAHKKLKHRWSSS</sequence>
<dbReference type="OrthoDB" id="2700542at2759"/>
<feature type="region of interest" description="Disordered" evidence="1">
    <location>
        <begin position="1"/>
        <end position="74"/>
    </location>
</feature>